<evidence type="ECO:0000313" key="2">
    <source>
        <dbReference type="EMBL" id="MFC3266652.1"/>
    </source>
</evidence>
<gene>
    <name evidence="2" type="ORF">ACFOEX_09840</name>
</gene>
<sequence length="116" mass="12013">MKAKATRVATFLVAAYALVLHLVFTSALMASMPRGDGEICFGDVFAAPAQPGDGGGARVHCPDCVLRDHIAPAPPAPRPAARLAPRPVVHAPPPPASAHVDAPRWSWKARAPPASA</sequence>
<reference evidence="3" key="1">
    <citation type="journal article" date="2019" name="Int. J. Syst. Evol. Microbiol.">
        <title>The Global Catalogue of Microorganisms (GCM) 10K type strain sequencing project: providing services to taxonomists for standard genome sequencing and annotation.</title>
        <authorList>
            <consortium name="The Broad Institute Genomics Platform"/>
            <consortium name="The Broad Institute Genome Sequencing Center for Infectious Disease"/>
            <person name="Wu L."/>
            <person name="Ma J."/>
        </authorList>
    </citation>
    <scope>NUCLEOTIDE SEQUENCE [LARGE SCALE GENOMIC DNA]</scope>
    <source>
        <strain evidence="3">CCM 7941</strain>
    </source>
</reference>
<feature type="region of interest" description="Disordered" evidence="1">
    <location>
        <begin position="75"/>
        <end position="116"/>
    </location>
</feature>
<keyword evidence="3" id="KW-1185">Reference proteome</keyword>
<name>A0ABV7LGI8_9HYPH</name>
<accession>A0ABV7LGI8</accession>
<feature type="compositionally biased region" description="Low complexity" evidence="1">
    <location>
        <begin position="79"/>
        <end position="89"/>
    </location>
</feature>
<evidence type="ECO:0008006" key="4">
    <source>
        <dbReference type="Google" id="ProtNLM"/>
    </source>
</evidence>
<evidence type="ECO:0000256" key="1">
    <source>
        <dbReference type="SAM" id="MobiDB-lite"/>
    </source>
</evidence>
<evidence type="ECO:0000313" key="3">
    <source>
        <dbReference type="Proteomes" id="UP001595536"/>
    </source>
</evidence>
<dbReference type="RefSeq" id="WP_376830461.1">
    <property type="nucleotide sequence ID" value="NZ_JBHLWR010000006.1"/>
</dbReference>
<comment type="caution">
    <text evidence="2">The sequence shown here is derived from an EMBL/GenBank/DDBJ whole genome shotgun (WGS) entry which is preliminary data.</text>
</comment>
<protein>
    <recommendedName>
        <fullName evidence="4">DUF2946 family protein</fullName>
    </recommendedName>
</protein>
<organism evidence="2 3">
    <name type="scientific">Camelimonas abortus</name>
    <dbReference type="NCBI Taxonomy" id="1017184"/>
    <lineage>
        <taxon>Bacteria</taxon>
        <taxon>Pseudomonadati</taxon>
        <taxon>Pseudomonadota</taxon>
        <taxon>Alphaproteobacteria</taxon>
        <taxon>Hyphomicrobiales</taxon>
        <taxon>Chelatococcaceae</taxon>
        <taxon>Camelimonas</taxon>
    </lineage>
</organism>
<dbReference type="Proteomes" id="UP001595536">
    <property type="component" value="Unassembled WGS sequence"/>
</dbReference>
<dbReference type="EMBL" id="JBHRUV010000047">
    <property type="protein sequence ID" value="MFC3266652.1"/>
    <property type="molecule type" value="Genomic_DNA"/>
</dbReference>
<proteinExistence type="predicted"/>